<sequence>MKLAINAMALLAVLALAGCSINVVVAPHAVFAVDSAVDSPVDASEGMNNGHIGDNQ</sequence>
<evidence type="ECO:0008006" key="3">
    <source>
        <dbReference type="Google" id="ProtNLM"/>
    </source>
</evidence>
<protein>
    <recommendedName>
        <fullName evidence="3">Lipoprotein</fullName>
    </recommendedName>
</protein>
<evidence type="ECO:0000313" key="1">
    <source>
        <dbReference type="EMBL" id="AEX65845.1"/>
    </source>
</evidence>
<dbReference type="EMBL" id="JN991020">
    <property type="protein sequence ID" value="AEX65845.1"/>
    <property type="molecule type" value="Genomic_DNA"/>
</dbReference>
<evidence type="ECO:0000313" key="2">
    <source>
        <dbReference type="Proteomes" id="UP000007746"/>
    </source>
</evidence>
<dbReference type="Proteomes" id="UP000007746">
    <property type="component" value="Segment"/>
</dbReference>
<proteinExistence type="predicted"/>
<dbReference type="KEGG" id="vg:11605111"/>
<dbReference type="GeneID" id="11605111"/>
<name>H2ELU3_9CAUD</name>
<keyword evidence="2" id="KW-1185">Reference proteome</keyword>
<accession>H2ELU3</accession>
<dbReference type="PROSITE" id="PS51257">
    <property type="entry name" value="PROKAR_LIPOPROTEIN"/>
    <property type="match status" value="1"/>
</dbReference>
<reference evidence="1 2" key="1">
    <citation type="journal article" date="2012" name="FEMS Microbiol. Lett.">
        <title>Isolation of new Pseudomonas tolaasii bacteriophages and genomic investigation of the lytic phage BF7.</title>
        <authorList>
            <person name="Sajben-Nagy E."/>
            <person name="Maroti G."/>
            <person name="Kredics L."/>
            <person name="Horvath B."/>
            <person name="Parducz A."/>
            <person name="Vagvolgyi C."/>
            <person name="Manczinger L."/>
        </authorList>
    </citation>
    <scope>NUCLEOTIDE SEQUENCE [LARGE SCALE GENOMIC DNA]</scope>
</reference>
<gene>
    <name evidence="1" type="ORF">BF7_00035</name>
</gene>
<organism evidence="1 2">
    <name type="scientific">Pseudomonas phage Bf7</name>
    <dbReference type="NCBI Taxonomy" id="1100790"/>
    <lineage>
        <taxon>Viruses</taxon>
        <taxon>Duplodnaviria</taxon>
        <taxon>Heunggongvirae</taxon>
        <taxon>Uroviricota</taxon>
        <taxon>Caudoviricetes</taxon>
        <taxon>Autographivirales</taxon>
        <taxon>Autonotataviridae</taxon>
        <taxon>Bifseptvirus</taxon>
        <taxon>Bifseptvirus Bf7</taxon>
    </lineage>
</organism>
<dbReference type="RefSeq" id="YP_005098163.1">
    <property type="nucleotide sequence ID" value="NC_016764.1"/>
</dbReference>